<dbReference type="Proteomes" id="UP000092993">
    <property type="component" value="Unassembled WGS sequence"/>
</dbReference>
<protein>
    <submittedName>
        <fullName evidence="2">Uncharacterized protein</fullName>
    </submittedName>
</protein>
<accession>A0A1C7M7Z8</accession>
<evidence type="ECO:0000256" key="1">
    <source>
        <dbReference type="SAM" id="MobiDB-lite"/>
    </source>
</evidence>
<dbReference type="OrthoDB" id="4151615at2759"/>
<proteinExistence type="predicted"/>
<evidence type="ECO:0000313" key="3">
    <source>
        <dbReference type="Proteomes" id="UP000092993"/>
    </source>
</evidence>
<gene>
    <name evidence="2" type="ORF">A0H81_07275</name>
</gene>
<feature type="compositionally biased region" description="Polar residues" evidence="1">
    <location>
        <begin position="76"/>
        <end position="90"/>
    </location>
</feature>
<comment type="caution">
    <text evidence="2">The sequence shown here is derived from an EMBL/GenBank/DDBJ whole genome shotgun (WGS) entry which is preliminary data.</text>
</comment>
<reference evidence="2 3" key="1">
    <citation type="submission" date="2016-03" db="EMBL/GenBank/DDBJ databases">
        <title>Whole genome sequencing of Grifola frondosa 9006-11.</title>
        <authorList>
            <person name="Min B."/>
            <person name="Park H."/>
            <person name="Kim J.-G."/>
            <person name="Cho H."/>
            <person name="Oh Y.-L."/>
            <person name="Kong W.-S."/>
            <person name="Choi I.-G."/>
        </authorList>
    </citation>
    <scope>NUCLEOTIDE SEQUENCE [LARGE SCALE GENOMIC DNA]</scope>
    <source>
        <strain evidence="2 3">9006-11</strain>
    </source>
</reference>
<feature type="region of interest" description="Disordered" evidence="1">
    <location>
        <begin position="63"/>
        <end position="99"/>
    </location>
</feature>
<keyword evidence="3" id="KW-1185">Reference proteome</keyword>
<dbReference type="EMBL" id="LUGG01000007">
    <property type="protein sequence ID" value="OBZ73021.1"/>
    <property type="molecule type" value="Genomic_DNA"/>
</dbReference>
<sequence length="324" mass="36332">MSINPQETEVVDVLKALRRNQPSLGIAKVLAQLKEQNPSWTLSEKRLKQIMRSHGLETVAHAEQLSSTEGGRIPDWSQNGHSSPTSQSSPRPHPKGWSVAEEASYEKVKPISTEYLGSYLGPFDRSKLASGRKGYESDGSFILPDGSQSDALLHQLDYIRNSDRCYRLYGHGSYDWGVTFNADMNIMFTVMLSRATKRDDLAPSLYHMYQRLLAAARQVGVSASDLRAQMYAEYGMDPLLAAPPPPSSPAEATLRRMQEERARASFRKNKIELLKRLLATRGPEVTMSIEVDGRGMPVYREEIHGMDAVFCVPVKKSGEEWRMV</sequence>
<dbReference type="AlphaFoldDB" id="A0A1C7M7Z8"/>
<name>A0A1C7M7Z8_GRIFR</name>
<organism evidence="2 3">
    <name type="scientific">Grifola frondosa</name>
    <name type="common">Maitake</name>
    <name type="synonym">Polyporus frondosus</name>
    <dbReference type="NCBI Taxonomy" id="5627"/>
    <lineage>
        <taxon>Eukaryota</taxon>
        <taxon>Fungi</taxon>
        <taxon>Dikarya</taxon>
        <taxon>Basidiomycota</taxon>
        <taxon>Agaricomycotina</taxon>
        <taxon>Agaricomycetes</taxon>
        <taxon>Polyporales</taxon>
        <taxon>Grifolaceae</taxon>
        <taxon>Grifola</taxon>
    </lineage>
</organism>
<evidence type="ECO:0000313" key="2">
    <source>
        <dbReference type="EMBL" id="OBZ73021.1"/>
    </source>
</evidence>
<dbReference type="OMA" id="YEPDERC"/>